<dbReference type="eggNOG" id="COG3945">
    <property type="taxonomic scope" value="Bacteria"/>
</dbReference>
<proteinExistence type="predicted"/>
<evidence type="ECO:0000313" key="3">
    <source>
        <dbReference type="Proteomes" id="UP000006461"/>
    </source>
</evidence>
<dbReference type="InterPro" id="IPR012312">
    <property type="entry name" value="Hemerythrin-like"/>
</dbReference>
<dbReference type="EMBL" id="FO203431">
    <property type="protein sequence ID" value="CCH86117.1"/>
    <property type="molecule type" value="Genomic_DNA"/>
</dbReference>
<dbReference type="Pfam" id="PF01814">
    <property type="entry name" value="Hemerythrin"/>
    <property type="match status" value="1"/>
</dbReference>
<dbReference type="Proteomes" id="UP000006461">
    <property type="component" value="Chromosome"/>
</dbReference>
<feature type="domain" description="Hemerythrin-like" evidence="1">
    <location>
        <begin position="27"/>
        <end position="154"/>
    </location>
</feature>
<keyword evidence="3" id="KW-1185">Reference proteome</keyword>
<dbReference type="OMA" id="GWAVFEN"/>
<dbReference type="PATRIC" id="fig|477641.3.peg.629"/>
<sequence>MLRASRSPSPLRVPGQAAAPDGPVDLATMYLVHWGFRRDLAAFAAAVPRTPVADLVTWNRLSRRFTLFADVLHKHHAGEDAGLWPLLAERGADPAALAALEAEHADLDPLLAGCTAGLRALAAGSVAPSTHPRLCAAVDGLQATLGAHLAHEERVGMVLVQQHLQQSDWDRVDRDHLATQYRARDVPAALGWVMAGLPTGAERHLALPHPAVLAAGRVLGRLRRRSDARTFGAGLGT</sequence>
<name>I4ERV4_MODI5</name>
<dbReference type="STRING" id="477641.MODMU_0660"/>
<dbReference type="Gene3D" id="1.20.120.520">
    <property type="entry name" value="nmb1532 protein domain like"/>
    <property type="match status" value="1"/>
</dbReference>
<dbReference type="HOGENOM" id="CLU_095990_1_0_11"/>
<dbReference type="KEGG" id="mmar:MODMU_0660"/>
<evidence type="ECO:0000259" key="1">
    <source>
        <dbReference type="Pfam" id="PF01814"/>
    </source>
</evidence>
<dbReference type="CDD" id="cd12108">
    <property type="entry name" value="Hr-like"/>
    <property type="match status" value="1"/>
</dbReference>
<dbReference type="AlphaFoldDB" id="I4ERV4"/>
<gene>
    <name evidence="2" type="ordered locus">MODMU_0660</name>
</gene>
<accession>I4ERV4</accession>
<reference evidence="2 3" key="1">
    <citation type="journal article" date="2012" name="J. Bacteriol.">
        <title>Genome Sequence of Radiation-Resistant Modestobacter marinus Strain BC501, a Representative Actinobacterium That Thrives on Calcareous Stone Surfaces.</title>
        <authorList>
            <person name="Normand P."/>
            <person name="Gury J."/>
            <person name="Pujic P."/>
            <person name="Chouaia B."/>
            <person name="Crotti E."/>
            <person name="Brusetti L."/>
            <person name="Daffonchio D."/>
            <person name="Vacherie B."/>
            <person name="Barbe V."/>
            <person name="Medigue C."/>
            <person name="Calteau A."/>
            <person name="Ghodhbane-Gtari F."/>
            <person name="Essoussi I."/>
            <person name="Nouioui I."/>
            <person name="Abbassi-Ghozzi I."/>
            <person name="Gtari M."/>
        </authorList>
    </citation>
    <scope>NUCLEOTIDE SEQUENCE [LARGE SCALE GENOMIC DNA]</scope>
    <source>
        <strain evidence="3">BC 501</strain>
    </source>
</reference>
<organism evidence="2 3">
    <name type="scientific">Modestobacter italicus (strain DSM 44449 / CECT 9708 / BC 501)</name>
    <dbReference type="NCBI Taxonomy" id="2732864"/>
    <lineage>
        <taxon>Bacteria</taxon>
        <taxon>Bacillati</taxon>
        <taxon>Actinomycetota</taxon>
        <taxon>Actinomycetes</taxon>
        <taxon>Geodermatophilales</taxon>
        <taxon>Geodermatophilaceae</taxon>
        <taxon>Modestobacter</taxon>
    </lineage>
</organism>
<evidence type="ECO:0000313" key="2">
    <source>
        <dbReference type="EMBL" id="CCH86117.1"/>
    </source>
</evidence>
<protein>
    <recommendedName>
        <fullName evidence="1">Hemerythrin-like domain-containing protein</fullName>
    </recommendedName>
</protein>